<comment type="caution">
    <text evidence="2">The sequence shown here is derived from an EMBL/GenBank/DDBJ whole genome shotgun (WGS) entry which is preliminary data.</text>
</comment>
<accession>A0A498CSL5</accession>
<dbReference type="AlphaFoldDB" id="A0A498CSL5"/>
<dbReference type="Gene3D" id="4.10.410.40">
    <property type="match status" value="1"/>
</dbReference>
<sequence>MARIKVQKSQLFYHEEDATTVEAVQCAKELELGTDTEEDIDVTCLDDEEDNFDPGKKTPGEGSLSIDLDDENASHLKLIALSKTNPRKKVTWYLGSGNSDDAPTVSGNVVTLPPSRTWWVWQGYLKLAEKTFAKGQFVGYKFPMKKTSIANETIRTTTP</sequence>
<dbReference type="RefSeq" id="WP_121594904.1">
    <property type="nucleotide sequence ID" value="NZ_RCHD01000051.1"/>
</dbReference>
<evidence type="ECO:0008006" key="4">
    <source>
        <dbReference type="Google" id="ProtNLM"/>
    </source>
</evidence>
<feature type="region of interest" description="Disordered" evidence="1">
    <location>
        <begin position="48"/>
        <end position="67"/>
    </location>
</feature>
<organism evidence="2 3">
    <name type="scientific">Acinetobacter cumulans</name>
    <dbReference type="NCBI Taxonomy" id="2136182"/>
    <lineage>
        <taxon>Bacteria</taxon>
        <taxon>Pseudomonadati</taxon>
        <taxon>Pseudomonadota</taxon>
        <taxon>Gammaproteobacteria</taxon>
        <taxon>Moraxellales</taxon>
        <taxon>Moraxellaceae</taxon>
        <taxon>Acinetobacter</taxon>
    </lineage>
</organism>
<protein>
    <recommendedName>
        <fullName evidence="4">Phage tail protein</fullName>
    </recommendedName>
</protein>
<proteinExistence type="predicted"/>
<name>A0A498CSL5_9GAMM</name>
<evidence type="ECO:0000256" key="1">
    <source>
        <dbReference type="SAM" id="MobiDB-lite"/>
    </source>
</evidence>
<gene>
    <name evidence="2" type="ORF">D9K80_15640</name>
</gene>
<dbReference type="EMBL" id="RCHD01000051">
    <property type="protein sequence ID" value="RLL30738.1"/>
    <property type="molecule type" value="Genomic_DNA"/>
</dbReference>
<reference evidence="2 3" key="1">
    <citation type="submission" date="2018-09" db="EMBL/GenBank/DDBJ databases">
        <title>The draft genome of Acinetobacter sp. strains.</title>
        <authorList>
            <person name="Qin J."/>
            <person name="Feng Y."/>
            <person name="Zong Z."/>
        </authorList>
    </citation>
    <scope>NUCLEOTIDE SEQUENCE [LARGE SCALE GENOMIC DNA]</scope>
    <source>
        <strain evidence="2 3">WCHAc060003</strain>
    </source>
</reference>
<dbReference type="Pfam" id="PF16460">
    <property type="entry name" value="Phage_TTP_11"/>
    <property type="match status" value="1"/>
</dbReference>
<evidence type="ECO:0000313" key="2">
    <source>
        <dbReference type="EMBL" id="RLL30738.1"/>
    </source>
</evidence>
<dbReference type="InterPro" id="IPR032495">
    <property type="entry name" value="Phage_TTP_11"/>
</dbReference>
<evidence type="ECO:0000313" key="3">
    <source>
        <dbReference type="Proteomes" id="UP000267166"/>
    </source>
</evidence>
<dbReference type="Proteomes" id="UP000267166">
    <property type="component" value="Unassembled WGS sequence"/>
</dbReference>